<sequence>MRKVLLLLAAVVALSVTGAAAATLVPGVFDPGSTGCPVATFTSGVLHLEKNCPDQTNASAGADITGFTGQTFTSAAFTLASVSQCQGGSPRFDVVTSDGTFFLGCNNVNPTVNGDGTATYTFDAASLAVLNQVPFPTGTISAVDVLIDIEGTADLTNIMFNGTVQTPALGPAKKSDCKKGGWKSFTDPTFKNQGQCVSWFNHHNGHGKGTPSTDASTTTQHGKGKGKK</sequence>
<feature type="chain" id="PRO_5007874255" description="Secreted protein" evidence="2">
    <location>
        <begin position="22"/>
        <end position="228"/>
    </location>
</feature>
<evidence type="ECO:0000313" key="3">
    <source>
        <dbReference type="EMBL" id="ANA07982.1"/>
    </source>
</evidence>
<gene>
    <name evidence="3" type="ORF">5G12_056</name>
</gene>
<reference evidence="3" key="1">
    <citation type="submission" date="2016-04" db="EMBL/GenBank/DDBJ databases">
        <title>Exploring the genomic information of specific uncultured soil bacteria through a new metagenomic library-based strategy.</title>
        <authorList>
            <person name="Liu Y."/>
            <person name="Zhang R."/>
        </authorList>
    </citation>
    <scope>NUCLEOTIDE SEQUENCE</scope>
</reference>
<dbReference type="EMBL" id="KT342857">
    <property type="protein sequence ID" value="ANA07982.1"/>
    <property type="molecule type" value="Genomic_DNA"/>
</dbReference>
<evidence type="ECO:0008006" key="4">
    <source>
        <dbReference type="Google" id="ProtNLM"/>
    </source>
</evidence>
<feature type="region of interest" description="Disordered" evidence="1">
    <location>
        <begin position="201"/>
        <end position="228"/>
    </location>
</feature>
<feature type="signal peptide" evidence="2">
    <location>
        <begin position="1"/>
        <end position="21"/>
    </location>
</feature>
<accession>A0A166H277</accession>
<protein>
    <recommendedName>
        <fullName evidence="4">Secreted protein</fullName>
    </recommendedName>
</protein>
<keyword evidence="2" id="KW-0732">Signal</keyword>
<dbReference type="AlphaFoldDB" id="A0A166H277"/>
<proteinExistence type="predicted"/>
<feature type="compositionally biased region" description="Polar residues" evidence="1">
    <location>
        <begin position="210"/>
        <end position="221"/>
    </location>
</feature>
<organism evidence="3">
    <name type="scientific">uncultured bacterium 5G12</name>
    <dbReference type="NCBI Taxonomy" id="1701325"/>
    <lineage>
        <taxon>Bacteria</taxon>
        <taxon>environmental samples</taxon>
    </lineage>
</organism>
<evidence type="ECO:0000256" key="1">
    <source>
        <dbReference type="SAM" id="MobiDB-lite"/>
    </source>
</evidence>
<name>A0A166H277_9BACT</name>
<evidence type="ECO:0000256" key="2">
    <source>
        <dbReference type="SAM" id="SignalP"/>
    </source>
</evidence>